<sequence length="155" mass="16372">MAASADRSGTGRAGKTWPELLGLAFGAIYLLIGIIGFFITGFDNFFGNEAAPGVHHADENLLGFMINPMHNVVHILIGAAGLALSRTLAGARTYGWLLAVGYGAAFVYGLIAVGKDWDFLNLNAADNVLHILTAIVGLVIALGPVRDHVDTRRTV</sequence>
<proteinExistence type="predicted"/>
<keyword evidence="1" id="KW-0472">Membrane</keyword>
<accession>A0A1G7NGQ5</accession>
<gene>
    <name evidence="2" type="ORF">SAMN05660662_3116</name>
</gene>
<feature type="transmembrane region" description="Helical" evidence="1">
    <location>
        <begin position="127"/>
        <end position="145"/>
    </location>
</feature>
<organism evidence="2 3">
    <name type="scientific">Blastococcus aurantiacus</name>
    <dbReference type="NCBI Taxonomy" id="1550231"/>
    <lineage>
        <taxon>Bacteria</taxon>
        <taxon>Bacillati</taxon>
        <taxon>Actinomycetota</taxon>
        <taxon>Actinomycetes</taxon>
        <taxon>Geodermatophilales</taxon>
        <taxon>Geodermatophilaceae</taxon>
        <taxon>Blastococcus</taxon>
    </lineage>
</organism>
<dbReference type="AlphaFoldDB" id="A0A1G7NGQ5"/>
<dbReference type="EMBL" id="FNBT01000006">
    <property type="protein sequence ID" value="SDF72489.1"/>
    <property type="molecule type" value="Genomic_DNA"/>
</dbReference>
<dbReference type="Pfam" id="PF14325">
    <property type="entry name" value="DUF4383"/>
    <property type="match status" value="1"/>
</dbReference>
<keyword evidence="1" id="KW-1133">Transmembrane helix</keyword>
<feature type="transmembrane region" description="Helical" evidence="1">
    <location>
        <begin position="96"/>
        <end position="115"/>
    </location>
</feature>
<evidence type="ECO:0008006" key="4">
    <source>
        <dbReference type="Google" id="ProtNLM"/>
    </source>
</evidence>
<protein>
    <recommendedName>
        <fullName evidence="4">DUF4383 domain-containing protein</fullName>
    </recommendedName>
</protein>
<dbReference type="STRING" id="1550231.SAMN05660662_3116"/>
<feature type="transmembrane region" description="Helical" evidence="1">
    <location>
        <begin position="62"/>
        <end position="84"/>
    </location>
</feature>
<evidence type="ECO:0000313" key="3">
    <source>
        <dbReference type="Proteomes" id="UP000199406"/>
    </source>
</evidence>
<keyword evidence="3" id="KW-1185">Reference proteome</keyword>
<dbReference type="RefSeq" id="WP_091768609.1">
    <property type="nucleotide sequence ID" value="NZ_FNBT01000006.1"/>
</dbReference>
<name>A0A1G7NGQ5_9ACTN</name>
<evidence type="ECO:0000313" key="2">
    <source>
        <dbReference type="EMBL" id="SDF72489.1"/>
    </source>
</evidence>
<reference evidence="3" key="1">
    <citation type="submission" date="2016-10" db="EMBL/GenBank/DDBJ databases">
        <authorList>
            <person name="Varghese N."/>
            <person name="Submissions S."/>
        </authorList>
    </citation>
    <scope>NUCLEOTIDE SEQUENCE [LARGE SCALE GENOMIC DNA]</scope>
    <source>
        <strain evidence="3">DSM 44268</strain>
    </source>
</reference>
<dbReference type="Proteomes" id="UP000199406">
    <property type="component" value="Unassembled WGS sequence"/>
</dbReference>
<feature type="transmembrane region" description="Helical" evidence="1">
    <location>
        <begin position="20"/>
        <end position="42"/>
    </location>
</feature>
<evidence type="ECO:0000256" key="1">
    <source>
        <dbReference type="SAM" id="Phobius"/>
    </source>
</evidence>
<keyword evidence="1" id="KW-0812">Transmembrane</keyword>
<dbReference type="OrthoDB" id="572373at2"/>